<dbReference type="PROSITE" id="PS50297">
    <property type="entry name" value="ANK_REP_REGION"/>
    <property type="match status" value="5"/>
</dbReference>
<evidence type="ECO:0000259" key="3">
    <source>
        <dbReference type="PROSITE" id="PS50837"/>
    </source>
</evidence>
<dbReference type="PROSITE" id="PS50088">
    <property type="entry name" value="ANK_REPEAT"/>
    <property type="match status" value="6"/>
</dbReference>
<reference evidence="4" key="1">
    <citation type="submission" date="2022-11" db="EMBL/GenBank/DDBJ databases">
        <authorList>
            <person name="Petersen C."/>
        </authorList>
    </citation>
    <scope>NUCLEOTIDE SEQUENCE</scope>
    <source>
        <strain evidence="4">IBT 21917</strain>
    </source>
</reference>
<organism evidence="4 5">
    <name type="scientific">Penicillium capsulatum</name>
    <dbReference type="NCBI Taxonomy" id="69766"/>
    <lineage>
        <taxon>Eukaryota</taxon>
        <taxon>Fungi</taxon>
        <taxon>Dikarya</taxon>
        <taxon>Ascomycota</taxon>
        <taxon>Pezizomycotina</taxon>
        <taxon>Eurotiomycetes</taxon>
        <taxon>Eurotiomycetidae</taxon>
        <taxon>Eurotiales</taxon>
        <taxon>Aspergillaceae</taxon>
        <taxon>Penicillium</taxon>
    </lineage>
</organism>
<comment type="caution">
    <text evidence="4">The sequence shown here is derived from an EMBL/GenBank/DDBJ whole genome shotgun (WGS) entry which is preliminary data.</text>
</comment>
<evidence type="ECO:0000313" key="5">
    <source>
        <dbReference type="Proteomes" id="UP001146351"/>
    </source>
</evidence>
<dbReference type="PROSITE" id="PS50837">
    <property type="entry name" value="NACHT"/>
    <property type="match status" value="1"/>
</dbReference>
<protein>
    <submittedName>
        <fullName evidence="4">NACHT nucleoside triphosphatase</fullName>
    </submittedName>
</protein>
<feature type="repeat" description="ANK" evidence="2">
    <location>
        <begin position="810"/>
        <end position="842"/>
    </location>
</feature>
<feature type="repeat" description="ANK" evidence="2">
    <location>
        <begin position="714"/>
        <end position="743"/>
    </location>
</feature>
<dbReference type="EMBL" id="JAPQKO010000001">
    <property type="protein sequence ID" value="KAJ5183263.1"/>
    <property type="molecule type" value="Genomic_DNA"/>
</dbReference>
<accession>A0A9W9LZ71</accession>
<keyword evidence="2" id="KW-0040">ANK repeat</keyword>
<dbReference type="Proteomes" id="UP001146351">
    <property type="component" value="Unassembled WGS sequence"/>
</dbReference>
<reference evidence="4" key="2">
    <citation type="journal article" date="2023" name="IMA Fungus">
        <title>Comparative genomic study of the Penicillium genus elucidates a diverse pangenome and 15 lateral gene transfer events.</title>
        <authorList>
            <person name="Petersen C."/>
            <person name="Sorensen T."/>
            <person name="Nielsen M.R."/>
            <person name="Sondergaard T.E."/>
            <person name="Sorensen J.L."/>
            <person name="Fitzpatrick D.A."/>
            <person name="Frisvad J.C."/>
            <person name="Nielsen K.L."/>
        </authorList>
    </citation>
    <scope>NUCLEOTIDE SEQUENCE</scope>
    <source>
        <strain evidence="4">IBT 21917</strain>
    </source>
</reference>
<dbReference type="Pfam" id="PF13637">
    <property type="entry name" value="Ank_4"/>
    <property type="match status" value="1"/>
</dbReference>
<feature type="repeat" description="ANK" evidence="2">
    <location>
        <begin position="909"/>
        <end position="941"/>
    </location>
</feature>
<feature type="domain" description="NACHT" evidence="3">
    <location>
        <begin position="220"/>
        <end position="364"/>
    </location>
</feature>
<dbReference type="Pfam" id="PF17111">
    <property type="entry name" value="PigL_N"/>
    <property type="match status" value="1"/>
</dbReference>
<dbReference type="InterPro" id="IPR031348">
    <property type="entry name" value="PigL_N"/>
</dbReference>
<feature type="repeat" description="ANK" evidence="2">
    <location>
        <begin position="879"/>
        <end position="908"/>
    </location>
</feature>
<evidence type="ECO:0000256" key="2">
    <source>
        <dbReference type="PROSITE-ProRule" id="PRU00023"/>
    </source>
</evidence>
<sequence length="1009" mass="111934">MADPLAIASGIAGLLSLGIQVTQSLVSFYTTYKDQDTDLVKVTQNLDNLLGIFRALDVAVEERRSQADTQDLLREVEKAVQQCEEIITELQSECGKFHKGSAAGLKDRVKTAGRRAAYPFRKSTLQKLEEDVSDIRENLSSALDVLQLRSQSQIQDVISEVKSLIERTNASQVSLAIRGWLMAPDASLNHNATCAKCHPSTGLWFVNGHRFRTWLEERNSFLWLNGFAGCGKSVLCSTAIQHTFRETRHKHGVGIAFFYFSFNDKAKQDDNGMLRTLLLQLSVQLQDGERNLEQLHALYKSGSPPVDVLLESLRRFLERFRDTYILLDALDESPRDSKREGVLRAIGVLRSWSIPSVHLLVTSRNVLDIRESLNPTFGQDISFRNSEVDRDIANFVSDQLKNDGKLQKWKARHIEIQAKLTACAQGVFRYVECQFNALRRAKTRNQLDECLRTLPRDLDESYERILCSIADEYVEDVRRVLTLLCFSIRPLTVNELIDSHAIDLNEPPHLDRDGRSYDQDDLVDICLGLIEITATGDNNGQTSFTIRIAHFSVQEYLQSDRILRQSSRIFAMRSAPANTEIAQICLVYLLEPTLSEGLLDEEKLKEFPFAHFAAMHWFYHYANSGEGQTAIEQLASKLFKDEIKAFVTWIRLYDLDRPWNMDMGYNRPLTDMASPLYYAALLGLESVLNNILLLDIRDADSSDAVNVQGGFYGNALQAASYGGHEKVVQILLDRGADLDVQGGHYGNALQAAVDGGQERVVQMLLDRGADINIEGGPFDNALQAASYGGHEKVVQVLLDREANINIEGGRLGNALQAAADGGHERLVQMLLDRGANINTEGGRLGNALQAASYGGYEKVVQILLDRGTDVNTQCGLFGNALQTASYGGHKKLVQMLLDRGANVSAHGGHYGNALQAASYGGHEKVVQILLDRGADLDVQGGEYGNALQAASFRGHEEVVRMLLDRGAKVNAQGGKYDNAIQAAADGGQEKVVQLFLGRRSHRSSAMISV</sequence>
<dbReference type="Pfam" id="PF12796">
    <property type="entry name" value="Ank_2"/>
    <property type="match status" value="3"/>
</dbReference>
<gene>
    <name evidence="4" type="ORF">N7492_000879</name>
</gene>
<dbReference type="SUPFAM" id="SSF48403">
    <property type="entry name" value="Ankyrin repeat"/>
    <property type="match status" value="1"/>
</dbReference>
<dbReference type="SMART" id="SM00248">
    <property type="entry name" value="ANK"/>
    <property type="match status" value="10"/>
</dbReference>
<evidence type="ECO:0000256" key="1">
    <source>
        <dbReference type="ARBA" id="ARBA00022737"/>
    </source>
</evidence>
<name>A0A9W9LZ71_9EURO</name>
<dbReference type="InterPro" id="IPR007111">
    <property type="entry name" value="NACHT_NTPase"/>
</dbReference>
<feature type="repeat" description="ANK" evidence="2">
    <location>
        <begin position="942"/>
        <end position="974"/>
    </location>
</feature>
<feature type="repeat" description="ANK" evidence="2">
    <location>
        <begin position="744"/>
        <end position="776"/>
    </location>
</feature>
<dbReference type="InterPro" id="IPR036770">
    <property type="entry name" value="Ankyrin_rpt-contain_sf"/>
</dbReference>
<dbReference type="InterPro" id="IPR027417">
    <property type="entry name" value="P-loop_NTPase"/>
</dbReference>
<dbReference type="OrthoDB" id="4772757at2759"/>
<dbReference type="Gene3D" id="3.40.50.300">
    <property type="entry name" value="P-loop containing nucleotide triphosphate hydrolases"/>
    <property type="match status" value="1"/>
</dbReference>
<dbReference type="Gene3D" id="1.25.40.20">
    <property type="entry name" value="Ankyrin repeat-containing domain"/>
    <property type="match status" value="1"/>
</dbReference>
<keyword evidence="5" id="KW-1185">Reference proteome</keyword>
<dbReference type="InterPro" id="IPR054471">
    <property type="entry name" value="GPIID_WHD"/>
</dbReference>
<dbReference type="PANTHER" id="PTHR10039:SF16">
    <property type="entry name" value="GPI INOSITOL-DEACYLASE"/>
    <property type="match status" value="1"/>
</dbReference>
<dbReference type="AlphaFoldDB" id="A0A9W9LZ71"/>
<dbReference type="PANTHER" id="PTHR10039">
    <property type="entry name" value="AMELOGENIN"/>
    <property type="match status" value="1"/>
</dbReference>
<evidence type="ECO:0000313" key="4">
    <source>
        <dbReference type="EMBL" id="KAJ5183263.1"/>
    </source>
</evidence>
<dbReference type="SUPFAM" id="SSF52540">
    <property type="entry name" value="P-loop containing nucleoside triphosphate hydrolases"/>
    <property type="match status" value="1"/>
</dbReference>
<dbReference type="Pfam" id="PF24883">
    <property type="entry name" value="NPHP3_N"/>
    <property type="match status" value="1"/>
</dbReference>
<dbReference type="InterPro" id="IPR056884">
    <property type="entry name" value="NPHP3-like_N"/>
</dbReference>
<proteinExistence type="predicted"/>
<keyword evidence="1" id="KW-0677">Repeat</keyword>
<dbReference type="Pfam" id="PF22939">
    <property type="entry name" value="WHD_GPIID"/>
    <property type="match status" value="1"/>
</dbReference>
<dbReference type="InterPro" id="IPR002110">
    <property type="entry name" value="Ankyrin_rpt"/>
</dbReference>